<feature type="compositionally biased region" description="Pro residues" evidence="2">
    <location>
        <begin position="199"/>
        <end position="209"/>
    </location>
</feature>
<name>A0A812YL17_9DINO</name>
<feature type="non-terminal residue" evidence="3">
    <location>
        <position position="1"/>
    </location>
</feature>
<feature type="region of interest" description="Disordered" evidence="2">
    <location>
        <begin position="180"/>
        <end position="230"/>
    </location>
</feature>
<accession>A0A812YL17</accession>
<feature type="compositionally biased region" description="Basic and acidic residues" evidence="2">
    <location>
        <begin position="532"/>
        <end position="542"/>
    </location>
</feature>
<feature type="region of interest" description="Disordered" evidence="2">
    <location>
        <begin position="78"/>
        <end position="155"/>
    </location>
</feature>
<evidence type="ECO:0000313" key="4">
    <source>
        <dbReference type="Proteomes" id="UP000601435"/>
    </source>
</evidence>
<feature type="coiled-coil region" evidence="1">
    <location>
        <begin position="743"/>
        <end position="784"/>
    </location>
</feature>
<evidence type="ECO:0000313" key="3">
    <source>
        <dbReference type="EMBL" id="CAE7787602.1"/>
    </source>
</evidence>
<protein>
    <recommendedName>
        <fullName evidence="5">UVR domain-containing protein</fullName>
    </recommendedName>
</protein>
<dbReference type="GO" id="GO:0005874">
    <property type="term" value="C:microtubule"/>
    <property type="evidence" value="ECO:0007669"/>
    <property type="project" value="TreeGrafter"/>
</dbReference>
<dbReference type="OrthoDB" id="440542at2759"/>
<dbReference type="EMBL" id="CAJNJA010042820">
    <property type="protein sequence ID" value="CAE7787602.1"/>
    <property type="molecule type" value="Genomic_DNA"/>
</dbReference>
<feature type="compositionally biased region" description="Pro residues" evidence="2">
    <location>
        <begin position="324"/>
        <end position="334"/>
    </location>
</feature>
<feature type="coiled-coil region" evidence="1">
    <location>
        <begin position="231"/>
        <end position="277"/>
    </location>
</feature>
<dbReference type="PANTHER" id="PTHR14332">
    <property type="entry name" value="DISRUPTED IN SCHIZOPHRENIA 1 PROTEIN"/>
    <property type="match status" value="1"/>
</dbReference>
<proteinExistence type="predicted"/>
<organism evidence="3 4">
    <name type="scientific">Symbiodinium necroappetens</name>
    <dbReference type="NCBI Taxonomy" id="1628268"/>
    <lineage>
        <taxon>Eukaryota</taxon>
        <taxon>Sar</taxon>
        <taxon>Alveolata</taxon>
        <taxon>Dinophyceae</taxon>
        <taxon>Suessiales</taxon>
        <taxon>Symbiodiniaceae</taxon>
        <taxon>Symbiodinium</taxon>
    </lineage>
</organism>
<keyword evidence="1" id="KW-0175">Coiled coil</keyword>
<evidence type="ECO:0008006" key="5">
    <source>
        <dbReference type="Google" id="ProtNLM"/>
    </source>
</evidence>
<comment type="caution">
    <text evidence="3">The sequence shown here is derived from an EMBL/GenBank/DDBJ whole genome shotgun (WGS) entry which is preliminary data.</text>
</comment>
<feature type="compositionally biased region" description="Polar residues" evidence="2">
    <location>
        <begin position="884"/>
        <end position="899"/>
    </location>
</feature>
<dbReference type="Proteomes" id="UP000601435">
    <property type="component" value="Unassembled WGS sequence"/>
</dbReference>
<dbReference type="PANTHER" id="PTHR14332:SF3">
    <property type="entry name" value="DISRUPTED IN SCHIZOPHRENIA 1 PROTEIN"/>
    <property type="match status" value="1"/>
</dbReference>
<feature type="compositionally biased region" description="Polar residues" evidence="2">
    <location>
        <begin position="98"/>
        <end position="113"/>
    </location>
</feature>
<feature type="region of interest" description="Disordered" evidence="2">
    <location>
        <begin position="1"/>
        <end position="29"/>
    </location>
</feature>
<feature type="compositionally biased region" description="Acidic residues" evidence="2">
    <location>
        <begin position="910"/>
        <end position="919"/>
    </location>
</feature>
<gene>
    <name evidence="3" type="ORF">SNEC2469_LOCUS23116</name>
</gene>
<feature type="region of interest" description="Disordered" evidence="2">
    <location>
        <begin position="296"/>
        <end position="338"/>
    </location>
</feature>
<evidence type="ECO:0000256" key="2">
    <source>
        <dbReference type="SAM" id="MobiDB-lite"/>
    </source>
</evidence>
<feature type="compositionally biased region" description="Low complexity" evidence="2">
    <location>
        <begin position="305"/>
        <end position="323"/>
    </location>
</feature>
<evidence type="ECO:0000256" key="1">
    <source>
        <dbReference type="SAM" id="Coils"/>
    </source>
</evidence>
<sequence length="938" mass="103344">MASLFEGLQTQVAEPPQKDVDSSGSGLFGSLSVAGEGTSAFSFLNSDTQQEPVPSSQAPVVPAESIFTFVNSADVADPVATSAYPTGGTSGGESSPSLGDNSAFSFIGGSQESVSRDREVAGALDVPEGTRRKTRKALLPGHASRPQEETRMPLPTPTVDELAIERKPFEGVVPVSEAVAQAPQVQATAQETQPQLQAKPPPPPDPSPSPFDFAEQGRQEDSKAPFAGVGVAELQQRLETAEAELQRLCDNEQFEEAEALDCTIQALKEMIAKEESTEAAAVSAPAPTVEHKAEALPVAEGQRKAQATQAVQAVQAAVPETQAKPPPPPEPAPSPQEKLRRAFNAAGVRQWLEEQLDESDKEQQRLLEAQASCLSASQRTADSIAELRQHLTKTEADQNQLCDNEQFEEADALDCTIQGLKDDISKELEEVAIGAKKMVTFAESLLSLTRSRISVANDALDRAEVLRKEGAEGFQVTEERCLRHLQAEEARIEAERKRMDLAQSHIEKDSQNLKEEWQQVTEAIDQQTTEDTAEREKASHERAALDEEIQELERQLSQKLEQRKTLSEVIDSCDLRISCIRAKFEKQLGRLEGKQKRLEEAQKEVEVDTQQVCQMEAELQKEREALREQELQHQQQMQDVRRASRDLRKQRSFLSGIIQRRVVWQRLMEPHRESLREARQSWEEATQKCMELSTNSAGQEAAAAKLRSQVDATVEILPSLEAEKKLAVASRSFKEAGRLTEEIRRREEGKKKIETELESLQASLATAREELAACRQTEQNAQEELLKVEGTCAVEELRVLRHQVSDLEDLCKAPSLSASARRLYNQEVSVLKHQQAHLAKKYNIETESLEDIAAETIEGLQDGEVQKETADSMSEAEADYSCSPVPNGSSELPGTQPTALSEDEGRQDDVQEVTSEDCSPEALSERAAAVASAIEDFK</sequence>
<reference evidence="3" key="1">
    <citation type="submission" date="2021-02" db="EMBL/GenBank/DDBJ databases">
        <authorList>
            <person name="Dougan E. K."/>
            <person name="Rhodes N."/>
            <person name="Thang M."/>
            <person name="Chan C."/>
        </authorList>
    </citation>
    <scope>NUCLEOTIDE SEQUENCE</scope>
</reference>
<dbReference type="GO" id="GO:0005815">
    <property type="term" value="C:microtubule organizing center"/>
    <property type="evidence" value="ECO:0007669"/>
    <property type="project" value="TreeGrafter"/>
</dbReference>
<feature type="region of interest" description="Disordered" evidence="2">
    <location>
        <begin position="859"/>
        <end position="927"/>
    </location>
</feature>
<feature type="region of interest" description="Disordered" evidence="2">
    <location>
        <begin position="522"/>
        <end position="542"/>
    </location>
</feature>
<dbReference type="GO" id="GO:0045111">
    <property type="term" value="C:intermediate filament cytoskeleton"/>
    <property type="evidence" value="ECO:0007669"/>
    <property type="project" value="TreeGrafter"/>
</dbReference>
<dbReference type="InterPro" id="IPR026081">
    <property type="entry name" value="DISC1"/>
</dbReference>
<dbReference type="AlphaFoldDB" id="A0A812YL17"/>
<feature type="compositionally biased region" description="Low complexity" evidence="2">
    <location>
        <begin position="180"/>
        <end position="195"/>
    </location>
</feature>
<keyword evidence="4" id="KW-1185">Reference proteome</keyword>